<proteinExistence type="inferred from homology"/>
<feature type="transmembrane region" description="Helical" evidence="5">
    <location>
        <begin position="84"/>
        <end position="106"/>
    </location>
</feature>
<feature type="transmembrane region" description="Helical" evidence="5">
    <location>
        <begin position="471"/>
        <end position="497"/>
    </location>
</feature>
<feature type="domain" description="NADH:quinone oxidoreductase/Mrp antiporter transmembrane" evidence="6">
    <location>
        <begin position="135"/>
        <end position="438"/>
    </location>
</feature>
<evidence type="ECO:0000313" key="7">
    <source>
        <dbReference type="EMBL" id="QNR39865.1"/>
    </source>
</evidence>
<dbReference type="InterPro" id="IPR001750">
    <property type="entry name" value="ND/Mrp_TM"/>
</dbReference>
<keyword evidence="4 5" id="KW-0472">Membrane</keyword>
<keyword evidence="3 5" id="KW-1133">Transmembrane helix</keyword>
<feature type="transmembrane region" description="Helical" evidence="5">
    <location>
        <begin position="113"/>
        <end position="131"/>
    </location>
</feature>
<feature type="transmembrane region" description="Helical" evidence="5">
    <location>
        <begin position="255"/>
        <end position="279"/>
    </location>
</feature>
<evidence type="ECO:0000256" key="3">
    <source>
        <dbReference type="ARBA" id="ARBA00022989"/>
    </source>
</evidence>
<feature type="transmembrane region" description="Helical" evidence="5">
    <location>
        <begin position="339"/>
        <end position="362"/>
    </location>
</feature>
<name>A0A7H0WBD6_9RHOD</name>
<feature type="transmembrane region" description="Helical" evidence="5">
    <location>
        <begin position="390"/>
        <end position="412"/>
    </location>
</feature>
<dbReference type="InterPro" id="IPR010096">
    <property type="entry name" value="NADH-Q_OxRdtase_suN/2"/>
</dbReference>
<dbReference type="HAMAP" id="MF_00445">
    <property type="entry name" value="NDH1_NuoN_1"/>
    <property type="match status" value="1"/>
</dbReference>
<comment type="subcellular location">
    <subcellularLocation>
        <location evidence="1">Membrane</location>
        <topology evidence="1">Multi-pass membrane protein</topology>
    </subcellularLocation>
</comment>
<evidence type="ECO:0000259" key="6">
    <source>
        <dbReference type="Pfam" id="PF00361"/>
    </source>
</evidence>
<feature type="transmembrane region" description="Helical" evidence="5">
    <location>
        <begin position="424"/>
        <end position="444"/>
    </location>
</feature>
<sequence>MNILISMIDIYLFMPELFIIFSFFILLIYGVSISTNKNYGYPVLLKSIGYLTIIVFLFTLFFLIKSSDFSSVYFSNFFFSNQSLKWIKITLLIISIFYIFLIISNIYLEKLNIFEFFLLFLLTILAIFLIISTFDLISIYISLEILNLTFYVLATIKRTSEFSTEAGLKYFILGVFSTGILLFGISLIYGYTGITNFTDLNIFIQNLIENKNVIEFPIQLLLGLVLISVAFFFKLSAAPFHMWSPDVYEGTITSVIALFTIFTKVIIFYLFINLFNFAFYDLFSIWQKLVIFCAFFSLFLGTFIAFIQTKFKRFLAYSSINHMGFIIIAVSSANCNGFYSLFFYIIIYILINLGIFSSFFSLRSVTSYKVNKQARYINEFIILSKTQPMVAFSILIIFFSIAGIPPLAGFFAKLIVFLTCLENSSYSLVIFSILISCLAAFYYIRIIKIIYFDNFEVWPIYLPIDKLKANVLSFSVLSLTLFCLNPNLIINIIYIIVIM</sequence>
<dbReference type="Pfam" id="PF00361">
    <property type="entry name" value="Proton_antipo_M"/>
    <property type="match status" value="1"/>
</dbReference>
<evidence type="ECO:0000256" key="1">
    <source>
        <dbReference type="ARBA" id="ARBA00004141"/>
    </source>
</evidence>
<dbReference type="GO" id="GO:0016020">
    <property type="term" value="C:membrane"/>
    <property type="evidence" value="ECO:0007669"/>
    <property type="project" value="UniProtKB-SubCell"/>
</dbReference>
<dbReference type="GO" id="GO:0042773">
    <property type="term" value="P:ATP synthesis coupled electron transport"/>
    <property type="evidence" value="ECO:0007669"/>
    <property type="project" value="InterPro"/>
</dbReference>
<evidence type="ECO:0000256" key="4">
    <source>
        <dbReference type="ARBA" id="ARBA00023136"/>
    </source>
</evidence>
<keyword evidence="2 5" id="KW-0812">Transmembrane</keyword>
<feature type="transmembrane region" description="Helical" evidence="5">
    <location>
        <begin position="168"/>
        <end position="191"/>
    </location>
</feature>
<dbReference type="NCBIfam" id="TIGR01770">
    <property type="entry name" value="NDH_I_N"/>
    <property type="match status" value="1"/>
</dbReference>
<dbReference type="AlphaFoldDB" id="A0A7H0WBD6"/>
<evidence type="ECO:0000256" key="5">
    <source>
        <dbReference type="SAM" id="Phobius"/>
    </source>
</evidence>
<feature type="transmembrane region" description="Helical" evidence="5">
    <location>
        <begin position="314"/>
        <end position="333"/>
    </location>
</feature>
<feature type="transmembrane region" description="Helical" evidence="5">
    <location>
        <begin position="285"/>
        <end position="307"/>
    </location>
</feature>
<protein>
    <submittedName>
        <fullName evidence="7">NADH dehydrogenase subunit 2</fullName>
    </submittedName>
</protein>
<organism evidence="7">
    <name type="scientific">Cyanidiococcus yangmingshanensis</name>
    <dbReference type="NCBI Taxonomy" id="2690220"/>
    <lineage>
        <taxon>Eukaryota</taxon>
        <taxon>Rhodophyta</taxon>
        <taxon>Bangiophyceae</taxon>
        <taxon>Cyanidiales</taxon>
        <taxon>Cyanidiaceae</taxon>
        <taxon>Cyanidiococcus</taxon>
    </lineage>
</organism>
<feature type="transmembrane region" description="Helical" evidence="5">
    <location>
        <begin position="43"/>
        <end position="64"/>
    </location>
</feature>
<feature type="transmembrane region" description="Helical" evidence="5">
    <location>
        <begin position="12"/>
        <end position="31"/>
    </location>
</feature>
<accession>A0A7H0WBD6</accession>
<feature type="transmembrane region" description="Helical" evidence="5">
    <location>
        <begin position="216"/>
        <end position="235"/>
    </location>
</feature>
<dbReference type="PANTHER" id="PTHR22773">
    <property type="entry name" value="NADH DEHYDROGENASE"/>
    <property type="match status" value="1"/>
</dbReference>
<dbReference type="EMBL" id="MT270119">
    <property type="protein sequence ID" value="QNR39865.1"/>
    <property type="molecule type" value="Genomic_DNA"/>
</dbReference>
<dbReference type="GO" id="GO:0008137">
    <property type="term" value="F:NADH dehydrogenase (ubiquinone) activity"/>
    <property type="evidence" value="ECO:0007669"/>
    <property type="project" value="InterPro"/>
</dbReference>
<gene>
    <name evidence="7" type="primary">nad2</name>
    <name evidence="7" type="ORF">CCYA_8.1.23_013</name>
</gene>
<geneLocation type="mitochondrion" evidence="7"/>
<evidence type="ECO:0000256" key="2">
    <source>
        <dbReference type="ARBA" id="ARBA00022692"/>
    </source>
</evidence>
<reference evidence="7" key="1">
    <citation type="journal article" date="2020" name="BMC Evol. Biol.">
        <title>Potential causes and consequences of rapid mitochondrial genome evolution in thermoacidophilic Galdieria (Rhodophyta).</title>
        <authorList>
            <person name="Cho C.H."/>
            <person name="Park S.I."/>
            <person name="Ciniglia C."/>
            <person name="Yang E.C."/>
            <person name="Graf L."/>
            <person name="Bhattacharya D."/>
            <person name="Yoon H.S."/>
        </authorList>
    </citation>
    <scope>NUCLEOTIDE SEQUENCE</scope>
    <source>
        <strain evidence="7">8.1.23 F7</strain>
    </source>
</reference>
<feature type="transmembrane region" description="Helical" evidence="5">
    <location>
        <begin position="137"/>
        <end position="156"/>
    </location>
</feature>
<keyword evidence="7" id="KW-0496">Mitochondrion</keyword>